<name>A0AAD4HNM7_9AGAM</name>
<evidence type="ECO:0000313" key="1">
    <source>
        <dbReference type="EMBL" id="KAG1902936.1"/>
    </source>
</evidence>
<protein>
    <submittedName>
        <fullName evidence="1">Uncharacterized protein</fullName>
    </submittedName>
</protein>
<dbReference type="Proteomes" id="UP001195769">
    <property type="component" value="Unassembled WGS sequence"/>
</dbReference>
<proteinExistence type="predicted"/>
<evidence type="ECO:0000313" key="2">
    <source>
        <dbReference type="Proteomes" id="UP001195769"/>
    </source>
</evidence>
<dbReference type="AlphaFoldDB" id="A0AAD4HNM7"/>
<dbReference type="EMBL" id="JABBWK010000015">
    <property type="protein sequence ID" value="KAG1902936.1"/>
    <property type="molecule type" value="Genomic_DNA"/>
</dbReference>
<comment type="caution">
    <text evidence="1">The sequence shown here is derived from an EMBL/GenBank/DDBJ whole genome shotgun (WGS) entry which is preliminary data.</text>
</comment>
<dbReference type="GeneID" id="64671083"/>
<gene>
    <name evidence="1" type="ORF">F5891DRAFT_978386</name>
</gene>
<keyword evidence="2" id="KW-1185">Reference proteome</keyword>
<dbReference type="RefSeq" id="XP_041228511.1">
    <property type="nucleotide sequence ID" value="XM_041376785.1"/>
</dbReference>
<accession>A0AAD4HNM7</accession>
<organism evidence="1 2">
    <name type="scientific">Suillus fuscotomentosus</name>
    <dbReference type="NCBI Taxonomy" id="1912939"/>
    <lineage>
        <taxon>Eukaryota</taxon>
        <taxon>Fungi</taxon>
        <taxon>Dikarya</taxon>
        <taxon>Basidiomycota</taxon>
        <taxon>Agaricomycotina</taxon>
        <taxon>Agaricomycetes</taxon>
        <taxon>Agaricomycetidae</taxon>
        <taxon>Boletales</taxon>
        <taxon>Suillineae</taxon>
        <taxon>Suillaceae</taxon>
        <taxon>Suillus</taxon>
    </lineage>
</organism>
<reference evidence="1" key="1">
    <citation type="journal article" date="2020" name="New Phytol.">
        <title>Comparative genomics reveals dynamic genome evolution in host specialist ectomycorrhizal fungi.</title>
        <authorList>
            <person name="Lofgren L.A."/>
            <person name="Nguyen N.H."/>
            <person name="Vilgalys R."/>
            <person name="Ruytinx J."/>
            <person name="Liao H.L."/>
            <person name="Branco S."/>
            <person name="Kuo A."/>
            <person name="LaButti K."/>
            <person name="Lipzen A."/>
            <person name="Andreopoulos W."/>
            <person name="Pangilinan J."/>
            <person name="Riley R."/>
            <person name="Hundley H."/>
            <person name="Na H."/>
            <person name="Barry K."/>
            <person name="Grigoriev I.V."/>
            <person name="Stajich J.E."/>
            <person name="Kennedy P.G."/>
        </authorList>
    </citation>
    <scope>NUCLEOTIDE SEQUENCE</scope>
    <source>
        <strain evidence="1">FC203</strain>
    </source>
</reference>
<sequence>MAGKGCEMAKRHLSKCPVVCFVSQRAPMPSHANDFRVYFLGQVERSATNAEGMSEGSAPTMSDLNAIDPWECLCVHRLDQAKGAAGHFPDTSVEGFIEAESAFQESEHDEGDWMDLQRVAYMFCMMCSWSSMRQWQGPTLCQAQTAARYFLTTGTETGSKGCNVAQVWGHQVLSLWLPTGQMSGAQQRRQAKVLGNREDVTEEVELA</sequence>